<dbReference type="RefSeq" id="WP_243799580.1">
    <property type="nucleotide sequence ID" value="NZ_CP094669.1"/>
</dbReference>
<evidence type="ECO:0000256" key="10">
    <source>
        <dbReference type="SAM" id="MobiDB-lite"/>
    </source>
</evidence>
<keyword evidence="13" id="KW-1185">Reference proteome</keyword>
<comment type="subcellular location">
    <subcellularLocation>
        <location evidence="1">Cell inner membrane</location>
        <topology evidence="1">Single-pass membrane protein</topology>
        <orientation evidence="1">Periplasmic side</orientation>
    </subcellularLocation>
</comment>
<keyword evidence="6" id="KW-0812">Transmembrane</keyword>
<organism evidence="12 13">
    <name type="scientific">Hymenobacter tibetensis</name>
    <dbReference type="NCBI Taxonomy" id="497967"/>
    <lineage>
        <taxon>Bacteria</taxon>
        <taxon>Pseudomonadati</taxon>
        <taxon>Bacteroidota</taxon>
        <taxon>Cytophagia</taxon>
        <taxon>Cytophagales</taxon>
        <taxon>Hymenobacteraceae</taxon>
        <taxon>Hymenobacter</taxon>
    </lineage>
</organism>
<evidence type="ECO:0000256" key="8">
    <source>
        <dbReference type="ARBA" id="ARBA00022989"/>
    </source>
</evidence>
<evidence type="ECO:0000259" key="11">
    <source>
        <dbReference type="PROSITE" id="PS52015"/>
    </source>
</evidence>
<dbReference type="InterPro" id="IPR051045">
    <property type="entry name" value="TonB-dependent_transducer"/>
</dbReference>
<dbReference type="Gene3D" id="3.30.1150.10">
    <property type="match status" value="1"/>
</dbReference>
<dbReference type="EMBL" id="CP094669">
    <property type="protein sequence ID" value="UOG75454.1"/>
    <property type="molecule type" value="Genomic_DNA"/>
</dbReference>
<keyword evidence="9" id="KW-0472">Membrane</keyword>
<proteinExistence type="inferred from homology"/>
<evidence type="ECO:0000256" key="2">
    <source>
        <dbReference type="ARBA" id="ARBA00006555"/>
    </source>
</evidence>
<keyword evidence="5" id="KW-0997">Cell inner membrane</keyword>
<reference evidence="12 13" key="1">
    <citation type="submission" date="2022-03" db="EMBL/GenBank/DDBJ databases">
        <title>Hymenobactersp. isolated from the air.</title>
        <authorList>
            <person name="Won M."/>
            <person name="Kwon S.-W."/>
        </authorList>
    </citation>
    <scope>NUCLEOTIDE SEQUENCE [LARGE SCALE GENOMIC DNA]</scope>
    <source>
        <strain evidence="12 13">KACC 21982</strain>
    </source>
</reference>
<name>A0ABY4CYV9_9BACT</name>
<evidence type="ECO:0000256" key="7">
    <source>
        <dbReference type="ARBA" id="ARBA00022927"/>
    </source>
</evidence>
<dbReference type="InterPro" id="IPR006260">
    <property type="entry name" value="TonB/TolA_C"/>
</dbReference>
<evidence type="ECO:0000256" key="3">
    <source>
        <dbReference type="ARBA" id="ARBA00022448"/>
    </source>
</evidence>
<dbReference type="Proteomes" id="UP000831113">
    <property type="component" value="Chromosome"/>
</dbReference>
<keyword evidence="7" id="KW-0653">Protein transport</keyword>
<evidence type="ECO:0000256" key="4">
    <source>
        <dbReference type="ARBA" id="ARBA00022475"/>
    </source>
</evidence>
<comment type="similarity">
    <text evidence="2">Belongs to the TonB family.</text>
</comment>
<sequence>MNTLDLRTASLDEMVFEGRNKMYGAYVLRRLYQRHLARALAIAVSLTLLLVSSPLVKAWLFPTLIEAAPIIPELPSIDLIRPPLLADPKPAGSQVQPAHAVVRPPAEIAPRVVPDNQAKPDVLPDKPTVTEAVVAEVDSPPGVIGSSTGKVGDAGTGVGKSDSGTAKAPAAPAPFITAEVMPEFMGGQEALQRYMQKNLHYPPLALRNNVAGRVYISFTVQADGSIADVQVLKGLGYGTDEEAARVVKNMPLWSPGKQNKHSVAVRYTMPITFRYE</sequence>
<dbReference type="SUPFAM" id="SSF74653">
    <property type="entry name" value="TolA/TonB C-terminal domain"/>
    <property type="match status" value="1"/>
</dbReference>
<gene>
    <name evidence="12" type="ORF">MTX78_02395</name>
</gene>
<feature type="region of interest" description="Disordered" evidence="10">
    <location>
        <begin position="144"/>
        <end position="167"/>
    </location>
</feature>
<dbReference type="InterPro" id="IPR003538">
    <property type="entry name" value="TonB"/>
</dbReference>
<evidence type="ECO:0000256" key="9">
    <source>
        <dbReference type="ARBA" id="ARBA00023136"/>
    </source>
</evidence>
<dbReference type="PANTHER" id="PTHR33446">
    <property type="entry name" value="PROTEIN TONB-RELATED"/>
    <property type="match status" value="1"/>
</dbReference>
<dbReference type="NCBIfam" id="TIGR01352">
    <property type="entry name" value="tonB_Cterm"/>
    <property type="match status" value="1"/>
</dbReference>
<evidence type="ECO:0000256" key="5">
    <source>
        <dbReference type="ARBA" id="ARBA00022519"/>
    </source>
</evidence>
<dbReference type="PRINTS" id="PR01374">
    <property type="entry name" value="TONBPROTEIN"/>
</dbReference>
<evidence type="ECO:0000256" key="1">
    <source>
        <dbReference type="ARBA" id="ARBA00004383"/>
    </source>
</evidence>
<dbReference type="PANTHER" id="PTHR33446:SF2">
    <property type="entry name" value="PROTEIN TONB"/>
    <property type="match status" value="1"/>
</dbReference>
<accession>A0ABY4CYV9</accession>
<evidence type="ECO:0000313" key="12">
    <source>
        <dbReference type="EMBL" id="UOG75454.1"/>
    </source>
</evidence>
<dbReference type="InterPro" id="IPR037682">
    <property type="entry name" value="TonB_C"/>
</dbReference>
<keyword evidence="3" id="KW-0813">Transport</keyword>
<evidence type="ECO:0000256" key="6">
    <source>
        <dbReference type="ARBA" id="ARBA00022692"/>
    </source>
</evidence>
<keyword evidence="4" id="KW-1003">Cell membrane</keyword>
<dbReference type="PROSITE" id="PS52015">
    <property type="entry name" value="TONB_CTD"/>
    <property type="match status" value="1"/>
</dbReference>
<evidence type="ECO:0000313" key="13">
    <source>
        <dbReference type="Proteomes" id="UP000831113"/>
    </source>
</evidence>
<dbReference type="Pfam" id="PF03544">
    <property type="entry name" value="TonB_C"/>
    <property type="match status" value="1"/>
</dbReference>
<protein>
    <submittedName>
        <fullName evidence="12">TonB family protein</fullName>
    </submittedName>
</protein>
<feature type="domain" description="TonB C-terminal" evidence="11">
    <location>
        <begin position="186"/>
        <end position="276"/>
    </location>
</feature>
<keyword evidence="8" id="KW-1133">Transmembrane helix</keyword>